<comment type="caution">
    <text evidence="1">The sequence shown here is derived from an EMBL/GenBank/DDBJ whole genome shotgun (WGS) entry which is preliminary data.</text>
</comment>
<sequence length="77" mass="8773">AWQDFVRVDRIAYDACMAQNTAAFKDQNSAYERLMKSEEDVRAAAPTPMFSMDDFGYHEDDQGVFHDFVHPNAPADP</sequence>
<keyword evidence="2" id="KW-1185">Reference proteome</keyword>
<evidence type="ECO:0000313" key="1">
    <source>
        <dbReference type="EMBL" id="MCI55059.1"/>
    </source>
</evidence>
<dbReference type="AlphaFoldDB" id="A0A392T213"/>
<organism evidence="1 2">
    <name type="scientific">Trifolium medium</name>
    <dbReference type="NCBI Taxonomy" id="97028"/>
    <lineage>
        <taxon>Eukaryota</taxon>
        <taxon>Viridiplantae</taxon>
        <taxon>Streptophyta</taxon>
        <taxon>Embryophyta</taxon>
        <taxon>Tracheophyta</taxon>
        <taxon>Spermatophyta</taxon>
        <taxon>Magnoliopsida</taxon>
        <taxon>eudicotyledons</taxon>
        <taxon>Gunneridae</taxon>
        <taxon>Pentapetalae</taxon>
        <taxon>rosids</taxon>
        <taxon>fabids</taxon>
        <taxon>Fabales</taxon>
        <taxon>Fabaceae</taxon>
        <taxon>Papilionoideae</taxon>
        <taxon>50 kb inversion clade</taxon>
        <taxon>NPAAA clade</taxon>
        <taxon>Hologalegina</taxon>
        <taxon>IRL clade</taxon>
        <taxon>Trifolieae</taxon>
        <taxon>Trifolium</taxon>
    </lineage>
</organism>
<accession>A0A392T213</accession>
<feature type="non-terminal residue" evidence="1">
    <location>
        <position position="1"/>
    </location>
</feature>
<evidence type="ECO:0000313" key="2">
    <source>
        <dbReference type="Proteomes" id="UP000265520"/>
    </source>
</evidence>
<protein>
    <submittedName>
        <fullName evidence="1">Uncharacterized protein</fullName>
    </submittedName>
</protein>
<reference evidence="1 2" key="1">
    <citation type="journal article" date="2018" name="Front. Plant Sci.">
        <title>Red Clover (Trifolium pratense) and Zigzag Clover (T. medium) - A Picture of Genomic Similarities and Differences.</title>
        <authorList>
            <person name="Dluhosova J."/>
            <person name="Istvanek J."/>
            <person name="Nedelnik J."/>
            <person name="Repkova J."/>
        </authorList>
    </citation>
    <scope>NUCLEOTIDE SEQUENCE [LARGE SCALE GENOMIC DNA]</scope>
    <source>
        <strain evidence="2">cv. 10/8</strain>
        <tissue evidence="1">Leaf</tissue>
    </source>
</reference>
<dbReference type="EMBL" id="LXQA010489883">
    <property type="protein sequence ID" value="MCI55059.1"/>
    <property type="molecule type" value="Genomic_DNA"/>
</dbReference>
<dbReference type="Proteomes" id="UP000265520">
    <property type="component" value="Unassembled WGS sequence"/>
</dbReference>
<proteinExistence type="predicted"/>
<name>A0A392T213_9FABA</name>